<accession>A0A154PR12</accession>
<sequence length="257" mass="30829">MLIETIEVLCYLIKNRKQQYLKNQMYRTVKLQNFMRNIEKIKVEVQELAVVQQKQRSDFIQFQRNAKMDWKAVELLRTKVKKNKDHAFEIQVREFSSKMLANSCKYESKKKSVEKEVELSKLHSTFMGEIQNSQLSNLYHVRSLKLIALQLPRCKVRKRCLDQLAKYDENIKLLYTYEMTLLRDKDCLVKDYAAMQSKILEQHSLYNQLKEEQELNAMKASLAKVERFRLNRAAKLIQETWRSYCIRVCSKKKRSRK</sequence>
<reference evidence="1 2" key="1">
    <citation type="submission" date="2015-07" db="EMBL/GenBank/DDBJ databases">
        <title>The genome of Dufourea novaeangliae.</title>
        <authorList>
            <person name="Pan H."/>
            <person name="Kapheim K."/>
        </authorList>
    </citation>
    <scope>NUCLEOTIDE SEQUENCE [LARGE SCALE GENOMIC DNA]</scope>
    <source>
        <strain evidence="1">0120121106</strain>
        <tissue evidence="1">Whole body</tissue>
    </source>
</reference>
<name>A0A154PR12_DUFNO</name>
<evidence type="ECO:0008006" key="3">
    <source>
        <dbReference type="Google" id="ProtNLM"/>
    </source>
</evidence>
<protein>
    <recommendedName>
        <fullName evidence="3">Dynein regulatory complex protein 10</fullName>
    </recommendedName>
</protein>
<keyword evidence="2" id="KW-1185">Reference proteome</keyword>
<dbReference type="OrthoDB" id="536093at2759"/>
<evidence type="ECO:0000313" key="2">
    <source>
        <dbReference type="Proteomes" id="UP000076502"/>
    </source>
</evidence>
<dbReference type="Proteomes" id="UP000076502">
    <property type="component" value="Unassembled WGS sequence"/>
</dbReference>
<evidence type="ECO:0000313" key="1">
    <source>
        <dbReference type="EMBL" id="KZC14321.1"/>
    </source>
</evidence>
<organism evidence="1 2">
    <name type="scientific">Dufourea novaeangliae</name>
    <name type="common">Sweat bee</name>
    <dbReference type="NCBI Taxonomy" id="178035"/>
    <lineage>
        <taxon>Eukaryota</taxon>
        <taxon>Metazoa</taxon>
        <taxon>Ecdysozoa</taxon>
        <taxon>Arthropoda</taxon>
        <taxon>Hexapoda</taxon>
        <taxon>Insecta</taxon>
        <taxon>Pterygota</taxon>
        <taxon>Neoptera</taxon>
        <taxon>Endopterygota</taxon>
        <taxon>Hymenoptera</taxon>
        <taxon>Apocrita</taxon>
        <taxon>Aculeata</taxon>
        <taxon>Apoidea</taxon>
        <taxon>Anthophila</taxon>
        <taxon>Halictidae</taxon>
        <taxon>Rophitinae</taxon>
        <taxon>Dufourea</taxon>
    </lineage>
</organism>
<dbReference type="EMBL" id="KQ435066">
    <property type="protein sequence ID" value="KZC14321.1"/>
    <property type="molecule type" value="Genomic_DNA"/>
</dbReference>
<gene>
    <name evidence="1" type="ORF">WN55_06753</name>
</gene>
<dbReference type="AlphaFoldDB" id="A0A154PR12"/>
<proteinExistence type="predicted"/>